<keyword evidence="5 6" id="KW-0472">Membrane</keyword>
<dbReference type="RefSeq" id="WP_183861977.1">
    <property type="nucleotide sequence ID" value="NZ_JACHFH010000023.1"/>
</dbReference>
<dbReference type="EMBL" id="JACHFH010000023">
    <property type="protein sequence ID" value="MBB5336754.1"/>
    <property type="molecule type" value="Genomic_DNA"/>
</dbReference>
<feature type="transmembrane region" description="Helical" evidence="6">
    <location>
        <begin position="67"/>
        <end position="85"/>
    </location>
</feature>
<evidence type="ECO:0000256" key="6">
    <source>
        <dbReference type="SAM" id="Phobius"/>
    </source>
</evidence>
<evidence type="ECO:0000313" key="8">
    <source>
        <dbReference type="Proteomes" id="UP000559117"/>
    </source>
</evidence>
<dbReference type="AlphaFoldDB" id="A0A840UVA8"/>
<accession>A0A840UVA8</accession>
<sequence length="220" mass="23687">MDFIAALGTIIILDLVLAGDNAVVIALAARRLPYNLRKRAIYVGTAGAIIIRILMTIIAAYLLTIPFLQAIGGLLLLPIAIKLLNPSDKNTLTINSEANFLAAVKTIIIADAAMGIDNVLAIAGAAHGNLLLVVLGLLISVPIIVWGSNIIAAYMNRFPLLVTIGASILAYTSGIMIIHDFAIGNIILDFNEYLRYILPVFFIIIVITSPYILRIINNKK</sequence>
<dbReference type="PANTHER" id="PTHR30238">
    <property type="entry name" value="MEMBRANE BOUND PREDICTED REDOX MODULATOR"/>
    <property type="match status" value="1"/>
</dbReference>
<evidence type="ECO:0000256" key="5">
    <source>
        <dbReference type="ARBA" id="ARBA00023136"/>
    </source>
</evidence>
<evidence type="ECO:0000313" key="7">
    <source>
        <dbReference type="EMBL" id="MBB5336754.1"/>
    </source>
</evidence>
<evidence type="ECO:0000256" key="2">
    <source>
        <dbReference type="ARBA" id="ARBA00007511"/>
    </source>
</evidence>
<organism evidence="7 8">
    <name type="scientific">Pectinatus brassicae</name>
    <dbReference type="NCBI Taxonomy" id="862415"/>
    <lineage>
        <taxon>Bacteria</taxon>
        <taxon>Bacillati</taxon>
        <taxon>Bacillota</taxon>
        <taxon>Negativicutes</taxon>
        <taxon>Selenomonadales</taxon>
        <taxon>Selenomonadaceae</taxon>
        <taxon>Pectinatus</taxon>
    </lineage>
</organism>
<gene>
    <name evidence="7" type="ORF">HNR32_001908</name>
</gene>
<protein>
    <submittedName>
        <fullName evidence="7">YjbE family integral membrane protein</fullName>
    </submittedName>
</protein>
<name>A0A840UVA8_9FIRM</name>
<comment type="subcellular location">
    <subcellularLocation>
        <location evidence="1">Membrane</location>
        <topology evidence="1">Multi-pass membrane protein</topology>
    </subcellularLocation>
</comment>
<evidence type="ECO:0000256" key="4">
    <source>
        <dbReference type="ARBA" id="ARBA00022989"/>
    </source>
</evidence>
<comment type="caution">
    <text evidence="7">The sequence shown here is derived from an EMBL/GenBank/DDBJ whole genome shotgun (WGS) entry which is preliminary data.</text>
</comment>
<feature type="transmembrane region" description="Helical" evidence="6">
    <location>
        <begin position="158"/>
        <end position="187"/>
    </location>
</feature>
<comment type="similarity">
    <text evidence="2">Belongs to the TerC family.</text>
</comment>
<dbReference type="InterPro" id="IPR005496">
    <property type="entry name" value="Integral_membrane_TerC"/>
</dbReference>
<dbReference type="Proteomes" id="UP000559117">
    <property type="component" value="Unassembled WGS sequence"/>
</dbReference>
<feature type="transmembrane region" description="Helical" evidence="6">
    <location>
        <begin position="6"/>
        <end position="28"/>
    </location>
</feature>
<dbReference type="Pfam" id="PF03741">
    <property type="entry name" value="TerC"/>
    <property type="match status" value="1"/>
</dbReference>
<evidence type="ECO:0000256" key="1">
    <source>
        <dbReference type="ARBA" id="ARBA00004141"/>
    </source>
</evidence>
<feature type="transmembrane region" description="Helical" evidence="6">
    <location>
        <begin position="193"/>
        <end position="213"/>
    </location>
</feature>
<dbReference type="GO" id="GO:0016020">
    <property type="term" value="C:membrane"/>
    <property type="evidence" value="ECO:0007669"/>
    <property type="project" value="UniProtKB-SubCell"/>
</dbReference>
<keyword evidence="8" id="KW-1185">Reference proteome</keyword>
<dbReference type="NCBIfam" id="TIGR03717">
    <property type="entry name" value="R_switched_YjbE"/>
    <property type="match status" value="1"/>
</dbReference>
<feature type="transmembrane region" description="Helical" evidence="6">
    <location>
        <begin position="40"/>
        <end position="61"/>
    </location>
</feature>
<feature type="transmembrane region" description="Helical" evidence="6">
    <location>
        <begin position="97"/>
        <end position="116"/>
    </location>
</feature>
<feature type="transmembrane region" description="Helical" evidence="6">
    <location>
        <begin position="122"/>
        <end position="146"/>
    </location>
</feature>
<keyword evidence="3 6" id="KW-0812">Transmembrane</keyword>
<evidence type="ECO:0000256" key="3">
    <source>
        <dbReference type="ARBA" id="ARBA00022692"/>
    </source>
</evidence>
<reference evidence="7 8" key="1">
    <citation type="submission" date="2020-08" db="EMBL/GenBank/DDBJ databases">
        <title>Genomic Encyclopedia of Type Strains, Phase IV (KMG-IV): sequencing the most valuable type-strain genomes for metagenomic binning, comparative biology and taxonomic classification.</title>
        <authorList>
            <person name="Goeker M."/>
        </authorList>
    </citation>
    <scope>NUCLEOTIDE SEQUENCE [LARGE SCALE GENOMIC DNA]</scope>
    <source>
        <strain evidence="7 8">DSM 24661</strain>
    </source>
</reference>
<keyword evidence="4 6" id="KW-1133">Transmembrane helix</keyword>
<dbReference type="PANTHER" id="PTHR30238:SF4">
    <property type="entry name" value="SLL1022 PROTEIN"/>
    <property type="match status" value="1"/>
</dbReference>
<dbReference type="InterPro" id="IPR022301">
    <property type="entry name" value="Integral_membrane_YjbE"/>
</dbReference>
<proteinExistence type="inferred from homology"/>